<protein>
    <submittedName>
        <fullName evidence="11">Polypeptide-transport-associated domain protein ShlB-type</fullName>
    </submittedName>
</protein>
<keyword evidence="7" id="KW-0472">Membrane</keyword>
<dbReference type="GO" id="GO:0098046">
    <property type="term" value="C:type V protein secretion system complex"/>
    <property type="evidence" value="ECO:0007669"/>
    <property type="project" value="TreeGrafter"/>
</dbReference>
<feature type="domain" description="POTRA" evidence="10">
    <location>
        <begin position="89"/>
        <end position="164"/>
    </location>
</feature>
<organism evidence="11 12">
    <name type="scientific">Pseudodesulfovibrio aespoeensis (strain ATCC 700646 / DSM 10631 / Aspo-2)</name>
    <name type="common">Desulfovibrio aespoeensis</name>
    <dbReference type="NCBI Taxonomy" id="643562"/>
    <lineage>
        <taxon>Bacteria</taxon>
        <taxon>Pseudomonadati</taxon>
        <taxon>Thermodesulfobacteriota</taxon>
        <taxon>Desulfovibrionia</taxon>
        <taxon>Desulfovibrionales</taxon>
        <taxon>Desulfovibrionaceae</taxon>
    </lineage>
</organism>
<dbReference type="Gene3D" id="3.10.20.310">
    <property type="entry name" value="membrane protein fhac"/>
    <property type="match status" value="1"/>
</dbReference>
<evidence type="ECO:0000313" key="12">
    <source>
        <dbReference type="Proteomes" id="UP000002191"/>
    </source>
</evidence>
<proteinExistence type="inferred from homology"/>
<dbReference type="Gene3D" id="2.40.160.50">
    <property type="entry name" value="membrane protein fhac: a member of the omp85/tpsb transporter family"/>
    <property type="match status" value="1"/>
</dbReference>
<keyword evidence="8" id="KW-0998">Cell outer membrane</keyword>
<dbReference type="InterPro" id="IPR027282">
    <property type="entry name" value="TPS"/>
</dbReference>
<dbReference type="GO" id="GO:0046819">
    <property type="term" value="P:protein secretion by the type V secretion system"/>
    <property type="evidence" value="ECO:0007669"/>
    <property type="project" value="TreeGrafter"/>
</dbReference>
<dbReference type="PANTHER" id="PTHR34597">
    <property type="entry name" value="SLR1661 PROTEIN"/>
    <property type="match status" value="1"/>
</dbReference>
<evidence type="ECO:0000256" key="6">
    <source>
        <dbReference type="ARBA" id="ARBA00022927"/>
    </source>
</evidence>
<keyword evidence="5" id="KW-0812">Transmembrane</keyword>
<keyword evidence="3" id="KW-0813">Transport</keyword>
<keyword evidence="4" id="KW-1134">Transmembrane beta strand</keyword>
<evidence type="ECO:0000256" key="9">
    <source>
        <dbReference type="SAM" id="Coils"/>
    </source>
</evidence>
<evidence type="ECO:0000256" key="1">
    <source>
        <dbReference type="ARBA" id="ARBA00004442"/>
    </source>
</evidence>
<accession>E6VVK5</accession>
<dbReference type="InterPro" id="IPR034746">
    <property type="entry name" value="POTRA"/>
</dbReference>
<dbReference type="eggNOG" id="COG2831">
    <property type="taxonomic scope" value="Bacteria"/>
</dbReference>
<dbReference type="Pfam" id="PF03865">
    <property type="entry name" value="ShlB"/>
    <property type="match status" value="1"/>
</dbReference>
<reference evidence="11 12" key="2">
    <citation type="journal article" date="2014" name="Genome Announc.">
        <title>Complete Genome Sequence of the Subsurface, Mesophilic Sulfate-Reducing Bacterium Desulfovibrio aespoeensis Aspo-2.</title>
        <authorList>
            <person name="Pedersen K."/>
            <person name="Bengtsson A."/>
            <person name="Edlund J."/>
            <person name="Rabe L."/>
            <person name="Hazen T."/>
            <person name="Chakraborty R."/>
            <person name="Goodwin L."/>
            <person name="Shapiro N."/>
        </authorList>
    </citation>
    <scope>NUCLEOTIDE SEQUENCE [LARGE SCALE GENOMIC DNA]</scope>
    <source>
        <strain evidence="12">ATCC 700646 / DSM 10631 / Aspo-2</strain>
    </source>
</reference>
<dbReference type="PROSITE" id="PS51779">
    <property type="entry name" value="POTRA"/>
    <property type="match status" value="1"/>
</dbReference>
<dbReference type="HOGENOM" id="CLU_020581_4_0_7"/>
<dbReference type="InterPro" id="IPR035251">
    <property type="entry name" value="ShlB_POTRA"/>
</dbReference>
<gene>
    <name evidence="11" type="ordered locus">Daes_2564</name>
</gene>
<reference evidence="12" key="1">
    <citation type="submission" date="2010-12" db="EMBL/GenBank/DDBJ databases">
        <title>Complete sequence of Desulfovibrio aespoeensis Aspo-2.</title>
        <authorList>
            <consortium name="US DOE Joint Genome Institute"/>
            <person name="Lucas S."/>
            <person name="Copeland A."/>
            <person name="Lapidus A."/>
            <person name="Cheng J.-F."/>
            <person name="Goodwin L."/>
            <person name="Pitluck S."/>
            <person name="Chertkov O."/>
            <person name="Misra M."/>
            <person name="Detter J.C."/>
            <person name="Han C."/>
            <person name="Tapia R."/>
            <person name="Land M."/>
            <person name="Hauser L."/>
            <person name="Kyrpides N."/>
            <person name="Ivanova N."/>
            <person name="Ovchinnikova G."/>
            <person name="Pedersen K."/>
            <person name="Jagevall S."/>
            <person name="Hazen T."/>
            <person name="Woyke T."/>
        </authorList>
    </citation>
    <scope>NUCLEOTIDE SEQUENCE [LARGE SCALE GENOMIC DNA]</scope>
    <source>
        <strain evidence="12">ATCC 700646 / DSM 10631 / Aspo-2</strain>
    </source>
</reference>
<dbReference type="RefSeq" id="WP_013515469.1">
    <property type="nucleotide sequence ID" value="NC_014844.1"/>
</dbReference>
<dbReference type="InterPro" id="IPR005565">
    <property type="entry name" value="Hemolysn_activator_HlyB_C"/>
</dbReference>
<keyword evidence="12" id="KW-1185">Reference proteome</keyword>
<evidence type="ECO:0000256" key="2">
    <source>
        <dbReference type="ARBA" id="ARBA00009055"/>
    </source>
</evidence>
<dbReference type="Proteomes" id="UP000002191">
    <property type="component" value="Chromosome"/>
</dbReference>
<comment type="subcellular location">
    <subcellularLocation>
        <location evidence="1">Cell outer membrane</location>
    </subcellularLocation>
</comment>
<dbReference type="EMBL" id="CP002431">
    <property type="protein sequence ID" value="ADU63563.1"/>
    <property type="molecule type" value="Genomic_DNA"/>
</dbReference>
<evidence type="ECO:0000259" key="10">
    <source>
        <dbReference type="PROSITE" id="PS51779"/>
    </source>
</evidence>
<evidence type="ECO:0000256" key="4">
    <source>
        <dbReference type="ARBA" id="ARBA00022452"/>
    </source>
</evidence>
<dbReference type="Pfam" id="PF17287">
    <property type="entry name" value="POTRA_3"/>
    <property type="match status" value="1"/>
</dbReference>
<dbReference type="InterPro" id="IPR013686">
    <property type="entry name" value="Polypept-transport_assoc_ShlB"/>
</dbReference>
<evidence type="ECO:0000256" key="3">
    <source>
        <dbReference type="ARBA" id="ARBA00022448"/>
    </source>
</evidence>
<dbReference type="PANTHER" id="PTHR34597:SF3">
    <property type="entry name" value="OUTER MEMBRANE TRANSPORTER CDIB"/>
    <property type="match status" value="1"/>
</dbReference>
<feature type="coiled-coil region" evidence="9">
    <location>
        <begin position="40"/>
        <end position="67"/>
    </location>
</feature>
<evidence type="ECO:0000256" key="5">
    <source>
        <dbReference type="ARBA" id="ARBA00022692"/>
    </source>
</evidence>
<name>E6VVK5_PSEA9</name>
<dbReference type="GO" id="GO:0008320">
    <property type="term" value="F:protein transmembrane transporter activity"/>
    <property type="evidence" value="ECO:0007669"/>
    <property type="project" value="TreeGrafter"/>
</dbReference>
<dbReference type="InterPro" id="IPR051544">
    <property type="entry name" value="TPS_OM_transporter"/>
</dbReference>
<keyword evidence="9" id="KW-0175">Coiled coil</keyword>
<sequence length="587" mass="64876">MVSAVGGSFSRLQKSAYFLGFIVLLLTPVLGHGAPVDDAIRQQNQIQQQQEQRRLDLERQHREEMDKPPSGEDLRLPEMPKAAPDAPCFTAHSIELSGATLLSRAEINQLIAPYLGQCLTFNDANNLIRDITNAYIDKGYVTTRAAIPEQDFSNGKLVILVVEGRVESIEFKDGQGRIRELKAAFPLITGDFLNLRDIEQGLDQMNRLPSNNAKMELLPGTKPGTSCIVVDNTPSKTWRASFGMDNSGQDSTGRNQYLFSFSKDNLVGVNDLLNLYMNADSDAWLTGEHQKSATFNGFYSVPLGYWTFSGALSYYDYRTTVSSGGINYSSYGDTTTTTLSADRVLHRDANSKTALTLSHVLRDTQNYFNGARLASTSQVLSSLGASLNHSHRILGGYASGQIGYSHGIPILGAKRDKNPERDEPRAQFSKFTAYGSFFRPFQLGQANFSWNTQLSGQWAPHTLYSSERISIGSRYTVRGFHDDSLSGDIGGYVRNELALTMPDVKAKYPATTQWLGQVQFYAGYDFGAIRRDTKEAEEQGSLQGAALGFRTSGGSLIMDFTVSRPLDAPAFLKTSELEFYSSIKYSF</sequence>
<evidence type="ECO:0000256" key="7">
    <source>
        <dbReference type="ARBA" id="ARBA00023136"/>
    </source>
</evidence>
<dbReference type="KEGG" id="das:Daes_2564"/>
<dbReference type="AlphaFoldDB" id="E6VVK5"/>
<evidence type="ECO:0000256" key="8">
    <source>
        <dbReference type="ARBA" id="ARBA00023237"/>
    </source>
</evidence>
<dbReference type="PIRSF" id="PIRSF029745">
    <property type="entry name" value="FhaC"/>
    <property type="match status" value="1"/>
</dbReference>
<dbReference type="GO" id="GO:0009279">
    <property type="term" value="C:cell outer membrane"/>
    <property type="evidence" value="ECO:0007669"/>
    <property type="project" value="UniProtKB-SubCell"/>
</dbReference>
<keyword evidence="6" id="KW-0653">Protein transport</keyword>
<dbReference type="Pfam" id="PF08479">
    <property type="entry name" value="POTRA_2"/>
    <property type="match status" value="1"/>
</dbReference>
<evidence type="ECO:0000313" key="11">
    <source>
        <dbReference type="EMBL" id="ADU63563.1"/>
    </source>
</evidence>
<comment type="similarity">
    <text evidence="2">Belongs to the TPS (TC 1.B.20) family.</text>
</comment>
<dbReference type="STRING" id="643562.Daes_2564"/>